<evidence type="ECO:0000313" key="14">
    <source>
        <dbReference type="Proteomes" id="UP001207588"/>
    </source>
</evidence>
<dbReference type="InterPro" id="IPR036250">
    <property type="entry name" value="AcylCo_DH-like_C"/>
</dbReference>
<sequence>MIDFMPSDEQQALVELVRKLMDRHATEEYISRLDREGAYPYELWQEWAAAGLLGLPFPEEYGGQGGSVMDFILVAEVMGYWGYDMIGVYGTPLFMGLNVLHHGTEQQRERWLSPLLRGERRFSVAMTEPGAGSDAGAMRTTAVHDGGVWRLNGEKVYASGAGVENTTVCLYAKTAPGVRHQEGITCFLVPNDTPGLQIRPIETLGRHLYPTTQILLTDVEIPADQVLGAVNGGWDVLLSGLQLERLATSAAYVGNARAVVDYAVDYAKNRVQFGKRIGDFQAISHMLADMHTVVEAARVLMLRAAWAYDRGGDALIDISMAKLFGSETFMDVANKGMQILGGYGYSMEFPMQRHFRAARGATITAGTSQMQRQLIARKLGFKPT</sequence>
<evidence type="ECO:0000313" key="12">
    <source>
        <dbReference type="EMBL" id="ORA44775.1"/>
    </source>
</evidence>
<evidence type="ECO:0000256" key="3">
    <source>
        <dbReference type="ARBA" id="ARBA00022630"/>
    </source>
</evidence>
<evidence type="ECO:0000259" key="10">
    <source>
        <dbReference type="Pfam" id="PF02771"/>
    </source>
</evidence>
<dbReference type="PIRSF" id="PIRSF016578">
    <property type="entry name" value="HsaA"/>
    <property type="match status" value="1"/>
</dbReference>
<dbReference type="SUPFAM" id="SSF47203">
    <property type="entry name" value="Acyl-CoA dehydrogenase C-terminal domain-like"/>
    <property type="match status" value="1"/>
</dbReference>
<comment type="caution">
    <text evidence="11">The sequence shown here is derived from an EMBL/GenBank/DDBJ whole genome shotgun (WGS) entry which is preliminary data.</text>
</comment>
<dbReference type="EMBL" id="JACKTG010000009">
    <property type="protein sequence ID" value="MCV6988070.1"/>
    <property type="molecule type" value="Genomic_DNA"/>
</dbReference>
<dbReference type="GO" id="GO:0050660">
    <property type="term" value="F:flavin adenine dinucleotide binding"/>
    <property type="evidence" value="ECO:0007669"/>
    <property type="project" value="InterPro"/>
</dbReference>
<dbReference type="Pfam" id="PF00441">
    <property type="entry name" value="Acyl-CoA_dh_1"/>
    <property type="match status" value="1"/>
</dbReference>
<evidence type="ECO:0000313" key="13">
    <source>
        <dbReference type="Proteomes" id="UP000192293"/>
    </source>
</evidence>
<dbReference type="Gene3D" id="2.40.110.10">
    <property type="entry name" value="Butyryl-CoA Dehydrogenase, subunit A, domain 2"/>
    <property type="match status" value="1"/>
</dbReference>
<feature type="domain" description="Acyl-CoA dehydrogenase/oxidase N-terminal" evidence="10">
    <location>
        <begin position="7"/>
        <end position="119"/>
    </location>
</feature>
<comment type="cofactor">
    <cofactor evidence="1 7">
        <name>FAD</name>
        <dbReference type="ChEBI" id="CHEBI:57692"/>
    </cofactor>
</comment>
<dbReference type="Proteomes" id="UP000192293">
    <property type="component" value="Unassembled WGS sequence"/>
</dbReference>
<feature type="domain" description="Acyl-CoA dehydrogenase/oxidase C-terminal" evidence="8">
    <location>
        <begin position="231"/>
        <end position="379"/>
    </location>
</feature>
<evidence type="ECO:0000259" key="9">
    <source>
        <dbReference type="Pfam" id="PF02770"/>
    </source>
</evidence>
<evidence type="ECO:0000256" key="2">
    <source>
        <dbReference type="ARBA" id="ARBA00009347"/>
    </source>
</evidence>
<evidence type="ECO:0000256" key="4">
    <source>
        <dbReference type="ARBA" id="ARBA00022827"/>
    </source>
</evidence>
<dbReference type="AlphaFoldDB" id="A0AAW5RZI2"/>
<dbReference type="FunFam" id="1.20.140.10:FF:000001">
    <property type="entry name" value="Acyl-CoA dehydrogenase"/>
    <property type="match status" value="1"/>
</dbReference>
<name>A0AAW5RZI2_MYCBC</name>
<dbReference type="InterPro" id="IPR009075">
    <property type="entry name" value="AcylCo_DH/oxidase_C"/>
</dbReference>
<evidence type="ECO:0000256" key="6">
    <source>
        <dbReference type="ARBA" id="ARBA00052546"/>
    </source>
</evidence>
<evidence type="ECO:0000259" key="8">
    <source>
        <dbReference type="Pfam" id="PF00441"/>
    </source>
</evidence>
<dbReference type="EMBL" id="MVHL01000041">
    <property type="protein sequence ID" value="ORA44775.1"/>
    <property type="molecule type" value="Genomic_DNA"/>
</dbReference>
<dbReference type="Pfam" id="PF02770">
    <property type="entry name" value="Acyl-CoA_dh_M"/>
    <property type="match status" value="1"/>
</dbReference>
<evidence type="ECO:0000313" key="11">
    <source>
        <dbReference type="EMBL" id="MCV6988070.1"/>
    </source>
</evidence>
<proteinExistence type="inferred from homology"/>
<dbReference type="PROSITE" id="PS00072">
    <property type="entry name" value="ACYL_COA_DH_1"/>
    <property type="match status" value="1"/>
</dbReference>
<dbReference type="GO" id="GO:0003995">
    <property type="term" value="F:acyl-CoA dehydrogenase activity"/>
    <property type="evidence" value="ECO:0007669"/>
    <property type="project" value="InterPro"/>
</dbReference>
<evidence type="ECO:0000256" key="7">
    <source>
        <dbReference type="RuleBase" id="RU362125"/>
    </source>
</evidence>
<keyword evidence="3 7" id="KW-0285">Flavoprotein</keyword>
<protein>
    <submittedName>
        <fullName evidence="11">Acyl-CoA/acyl-ACP dehydrogenase</fullName>
    </submittedName>
</protein>
<reference evidence="11" key="2">
    <citation type="submission" date="2020-07" db="EMBL/GenBank/DDBJ databases">
        <authorList>
            <person name="Pettersson B.M.F."/>
            <person name="Behra P.R.K."/>
            <person name="Ramesh M."/>
            <person name="Das S."/>
            <person name="Dasgupta S."/>
            <person name="Kirsebom L.A."/>
        </authorList>
    </citation>
    <scope>NUCLEOTIDE SEQUENCE</scope>
    <source>
        <strain evidence="11">DSM 45439</strain>
    </source>
</reference>
<dbReference type="InterPro" id="IPR009100">
    <property type="entry name" value="AcylCoA_DH/oxidase_NM_dom_sf"/>
</dbReference>
<dbReference type="PANTHER" id="PTHR43884:SF12">
    <property type="entry name" value="ISOVALERYL-COA DEHYDROGENASE, MITOCHONDRIAL-RELATED"/>
    <property type="match status" value="1"/>
</dbReference>
<dbReference type="InterPro" id="IPR006089">
    <property type="entry name" value="Acyl-CoA_DH_CS"/>
</dbReference>
<evidence type="ECO:0000256" key="5">
    <source>
        <dbReference type="ARBA" id="ARBA00023002"/>
    </source>
</evidence>
<comment type="similarity">
    <text evidence="2 7">Belongs to the acyl-CoA dehydrogenase family.</text>
</comment>
<reference evidence="12 13" key="1">
    <citation type="submission" date="2017-02" db="EMBL/GenBank/DDBJ databases">
        <title>The new phylogeny of genus Mycobacterium.</title>
        <authorList>
            <person name="Tortoli E."/>
            <person name="Trovato A."/>
            <person name="Cirillo D.M."/>
        </authorList>
    </citation>
    <scope>NUCLEOTIDE SEQUENCE [LARGE SCALE GENOMIC DNA]</scope>
    <source>
        <strain evidence="12 13">DSM 45439</strain>
    </source>
</reference>
<evidence type="ECO:0000256" key="1">
    <source>
        <dbReference type="ARBA" id="ARBA00001974"/>
    </source>
</evidence>
<dbReference type="InterPro" id="IPR046373">
    <property type="entry name" value="Acyl-CoA_Oxase/DH_mid-dom_sf"/>
</dbReference>
<dbReference type="SUPFAM" id="SSF56645">
    <property type="entry name" value="Acyl-CoA dehydrogenase NM domain-like"/>
    <property type="match status" value="1"/>
</dbReference>
<organism evidence="11 14">
    <name type="scientific">Mycobacterium bouchedurhonense</name>
    <dbReference type="NCBI Taxonomy" id="701041"/>
    <lineage>
        <taxon>Bacteria</taxon>
        <taxon>Bacillati</taxon>
        <taxon>Actinomycetota</taxon>
        <taxon>Actinomycetes</taxon>
        <taxon>Mycobacteriales</taxon>
        <taxon>Mycobacteriaceae</taxon>
        <taxon>Mycobacterium</taxon>
        <taxon>Mycobacterium avium complex (MAC)</taxon>
    </lineage>
</organism>
<dbReference type="RefSeq" id="WP_083071574.1">
    <property type="nucleotide sequence ID" value="NZ_JACKTG010000009.1"/>
</dbReference>
<gene>
    <name evidence="12" type="ORF">BST19_20905</name>
    <name evidence="11" type="ORF">H7I91_01910</name>
</gene>
<keyword evidence="5 7" id="KW-0560">Oxidoreductase</keyword>
<dbReference type="Pfam" id="PF02771">
    <property type="entry name" value="Acyl-CoA_dh_N"/>
    <property type="match status" value="1"/>
</dbReference>
<keyword evidence="13" id="KW-1185">Reference proteome</keyword>
<dbReference type="InterPro" id="IPR037069">
    <property type="entry name" value="AcylCoA_DH/ox_N_sf"/>
</dbReference>
<comment type="catalytic activity">
    <reaction evidence="6">
        <text>a 2,3-saturated acyl-CoA + A = a 2,3-dehydroacyl-CoA + AH2</text>
        <dbReference type="Rhea" id="RHEA:48608"/>
        <dbReference type="ChEBI" id="CHEBI:13193"/>
        <dbReference type="ChEBI" id="CHEBI:17499"/>
        <dbReference type="ChEBI" id="CHEBI:60015"/>
        <dbReference type="ChEBI" id="CHEBI:65111"/>
    </reaction>
</comment>
<dbReference type="PANTHER" id="PTHR43884">
    <property type="entry name" value="ACYL-COA DEHYDROGENASE"/>
    <property type="match status" value="1"/>
</dbReference>
<dbReference type="Proteomes" id="UP001207588">
    <property type="component" value="Unassembled WGS sequence"/>
</dbReference>
<dbReference type="InterPro" id="IPR006091">
    <property type="entry name" value="Acyl-CoA_Oxase/DH_mid-dom"/>
</dbReference>
<dbReference type="FunFam" id="2.40.110.10:FF:000002">
    <property type="entry name" value="Acyl-CoA dehydrogenase fadE12"/>
    <property type="match status" value="1"/>
</dbReference>
<dbReference type="Gene3D" id="1.10.540.10">
    <property type="entry name" value="Acyl-CoA dehydrogenase/oxidase, N-terminal domain"/>
    <property type="match status" value="1"/>
</dbReference>
<dbReference type="Gene3D" id="1.20.140.10">
    <property type="entry name" value="Butyryl-CoA Dehydrogenase, subunit A, domain 3"/>
    <property type="match status" value="1"/>
</dbReference>
<accession>A0AAW5RZI2</accession>
<keyword evidence="4 7" id="KW-0274">FAD</keyword>
<reference evidence="11" key="3">
    <citation type="journal article" date="2022" name="BMC Genomics">
        <title>Comparative genome analysis of mycobacteria focusing on tRNA and non-coding RNA.</title>
        <authorList>
            <person name="Behra P.R.K."/>
            <person name="Pettersson B.M.F."/>
            <person name="Ramesh M."/>
            <person name="Das S."/>
            <person name="Dasgupta S."/>
            <person name="Kirsebom L.A."/>
        </authorList>
    </citation>
    <scope>NUCLEOTIDE SEQUENCE</scope>
    <source>
        <strain evidence="11">DSM 45439</strain>
    </source>
</reference>
<dbReference type="InterPro" id="IPR013786">
    <property type="entry name" value="AcylCoA_DH/ox_N"/>
</dbReference>
<feature type="domain" description="Acyl-CoA oxidase/dehydrogenase middle" evidence="9">
    <location>
        <begin position="124"/>
        <end position="219"/>
    </location>
</feature>